<dbReference type="PANTHER" id="PTHR19965">
    <property type="entry name" value="RNA AND EXPORT FACTOR BINDING PROTEIN"/>
    <property type="match status" value="1"/>
</dbReference>
<evidence type="ECO:0000256" key="2">
    <source>
        <dbReference type="PROSITE-ProRule" id="PRU00176"/>
    </source>
</evidence>
<evidence type="ECO:0000313" key="5">
    <source>
        <dbReference type="EMBL" id="PNW78051.1"/>
    </source>
</evidence>
<dbReference type="GO" id="GO:0005634">
    <property type="term" value="C:nucleus"/>
    <property type="evidence" value="ECO:0000318"/>
    <property type="project" value="GO_Central"/>
</dbReference>
<dbReference type="RefSeq" id="XP_001698607.2">
    <property type="nucleotide sequence ID" value="XM_001698555.2"/>
</dbReference>
<dbReference type="Proteomes" id="UP000006906">
    <property type="component" value="Chromosome 10"/>
</dbReference>
<feature type="compositionally biased region" description="Gly residues" evidence="3">
    <location>
        <begin position="304"/>
        <end position="314"/>
    </location>
</feature>
<feature type="compositionally biased region" description="Low complexity" evidence="3">
    <location>
        <begin position="52"/>
        <end position="92"/>
    </location>
</feature>
<proteinExistence type="predicted"/>
<dbReference type="SMART" id="SM00360">
    <property type="entry name" value="RRM"/>
    <property type="match status" value="1"/>
</dbReference>
<name>A0A2K3DBZ4_CHLRE</name>
<dbReference type="AlphaFoldDB" id="A0A2K3DBZ4"/>
<dbReference type="GeneID" id="5723978"/>
<dbReference type="PROSITE" id="PS50102">
    <property type="entry name" value="RRM"/>
    <property type="match status" value="1"/>
</dbReference>
<reference evidence="5 6" key="1">
    <citation type="journal article" date="2007" name="Science">
        <title>The Chlamydomonas genome reveals the evolution of key animal and plant functions.</title>
        <authorList>
            <person name="Merchant S.S."/>
            <person name="Prochnik S.E."/>
            <person name="Vallon O."/>
            <person name="Harris E.H."/>
            <person name="Karpowicz S.J."/>
            <person name="Witman G.B."/>
            <person name="Terry A."/>
            <person name="Salamov A."/>
            <person name="Fritz-Laylin L.K."/>
            <person name="Marechal-Drouard L."/>
            <person name="Marshall W.F."/>
            <person name="Qu L.H."/>
            <person name="Nelson D.R."/>
            <person name="Sanderfoot A.A."/>
            <person name="Spalding M.H."/>
            <person name="Kapitonov V.V."/>
            <person name="Ren Q."/>
            <person name="Ferris P."/>
            <person name="Lindquist E."/>
            <person name="Shapiro H."/>
            <person name="Lucas S.M."/>
            <person name="Grimwood J."/>
            <person name="Schmutz J."/>
            <person name="Cardol P."/>
            <person name="Cerutti H."/>
            <person name="Chanfreau G."/>
            <person name="Chen C.L."/>
            <person name="Cognat V."/>
            <person name="Croft M.T."/>
            <person name="Dent R."/>
            <person name="Dutcher S."/>
            <person name="Fernandez E."/>
            <person name="Fukuzawa H."/>
            <person name="Gonzalez-Ballester D."/>
            <person name="Gonzalez-Halphen D."/>
            <person name="Hallmann A."/>
            <person name="Hanikenne M."/>
            <person name="Hippler M."/>
            <person name="Inwood W."/>
            <person name="Jabbari K."/>
            <person name="Kalanon M."/>
            <person name="Kuras R."/>
            <person name="Lefebvre P.A."/>
            <person name="Lemaire S.D."/>
            <person name="Lobanov A.V."/>
            <person name="Lohr M."/>
            <person name="Manuell A."/>
            <person name="Meier I."/>
            <person name="Mets L."/>
            <person name="Mittag M."/>
            <person name="Mittelmeier T."/>
            <person name="Moroney J.V."/>
            <person name="Moseley J."/>
            <person name="Napoli C."/>
            <person name="Nedelcu A.M."/>
            <person name="Niyogi K."/>
            <person name="Novoselov S.V."/>
            <person name="Paulsen I.T."/>
            <person name="Pazour G."/>
            <person name="Purton S."/>
            <person name="Ral J.P."/>
            <person name="Riano-Pachon D.M."/>
            <person name="Riekhof W."/>
            <person name="Rymarquis L."/>
            <person name="Schroda M."/>
            <person name="Stern D."/>
            <person name="Umen J."/>
            <person name="Willows R."/>
            <person name="Wilson N."/>
            <person name="Zimmer S.L."/>
            <person name="Allmer J."/>
            <person name="Balk J."/>
            <person name="Bisova K."/>
            <person name="Chen C.J."/>
            <person name="Elias M."/>
            <person name="Gendler K."/>
            <person name="Hauser C."/>
            <person name="Lamb M.R."/>
            <person name="Ledford H."/>
            <person name="Long J.C."/>
            <person name="Minagawa J."/>
            <person name="Page M.D."/>
            <person name="Pan J."/>
            <person name="Pootakham W."/>
            <person name="Roje S."/>
            <person name="Rose A."/>
            <person name="Stahlberg E."/>
            <person name="Terauchi A.M."/>
            <person name="Yang P."/>
            <person name="Ball S."/>
            <person name="Bowler C."/>
            <person name="Dieckmann C.L."/>
            <person name="Gladyshev V.N."/>
            <person name="Green P."/>
            <person name="Jorgensen R."/>
            <person name="Mayfield S."/>
            <person name="Mueller-Roeber B."/>
            <person name="Rajamani S."/>
            <person name="Sayre R.T."/>
            <person name="Brokstein P."/>
            <person name="Dubchak I."/>
            <person name="Goodstein D."/>
            <person name="Hornick L."/>
            <person name="Huang Y.W."/>
            <person name="Jhaveri J."/>
            <person name="Luo Y."/>
            <person name="Martinez D."/>
            <person name="Ngau W.C."/>
            <person name="Otillar B."/>
            <person name="Poliakov A."/>
            <person name="Porter A."/>
            <person name="Szajkowski L."/>
            <person name="Werner G."/>
            <person name="Zhou K."/>
            <person name="Grigoriev I.V."/>
            <person name="Rokhsar D.S."/>
            <person name="Grossman A.R."/>
        </authorList>
    </citation>
    <scope>NUCLEOTIDE SEQUENCE [LARGE SCALE GENOMIC DNA]</scope>
    <source>
        <strain evidence="6">CC-503</strain>
    </source>
</reference>
<dbReference type="InterPro" id="IPR000504">
    <property type="entry name" value="RRM_dom"/>
</dbReference>
<organism evidence="5 6">
    <name type="scientific">Chlamydomonas reinhardtii</name>
    <name type="common">Chlamydomonas smithii</name>
    <dbReference type="NCBI Taxonomy" id="3055"/>
    <lineage>
        <taxon>Eukaryota</taxon>
        <taxon>Viridiplantae</taxon>
        <taxon>Chlorophyta</taxon>
        <taxon>core chlorophytes</taxon>
        <taxon>Chlorophyceae</taxon>
        <taxon>CS clade</taxon>
        <taxon>Chlamydomonadales</taxon>
        <taxon>Chlamydomonadaceae</taxon>
        <taxon>Chlamydomonas</taxon>
    </lineage>
</organism>
<feature type="region of interest" description="Disordered" evidence="3">
    <location>
        <begin position="16"/>
        <end position="147"/>
    </location>
</feature>
<dbReference type="Pfam" id="PF00076">
    <property type="entry name" value="RRM_1"/>
    <property type="match status" value="1"/>
</dbReference>
<dbReference type="PaxDb" id="3055-EDP08100"/>
<evidence type="ECO:0000259" key="4">
    <source>
        <dbReference type="PROSITE" id="PS50102"/>
    </source>
</evidence>
<evidence type="ECO:0000256" key="3">
    <source>
        <dbReference type="SAM" id="MobiDB-lite"/>
    </source>
</evidence>
<dbReference type="EMBL" id="CM008971">
    <property type="protein sequence ID" value="PNW78051.1"/>
    <property type="molecule type" value="Genomic_DNA"/>
</dbReference>
<dbReference type="InParanoid" id="A0A2K3DBZ4"/>
<dbReference type="PANTHER" id="PTHR19965:SF35">
    <property type="entry name" value="RNA ANNEALING PROTEIN YRA1"/>
    <property type="match status" value="1"/>
</dbReference>
<keyword evidence="1 2" id="KW-0694">RNA-binding</keyword>
<keyword evidence="6" id="KW-1185">Reference proteome</keyword>
<gene>
    <name evidence="5" type="ORF">CHLRE_10g462250v5</name>
</gene>
<dbReference type="InterPro" id="IPR035979">
    <property type="entry name" value="RBD_domain_sf"/>
</dbReference>
<accession>A0A2K3DBZ4</accession>
<dbReference type="KEGG" id="cre:CHLRE_10g462250v5"/>
<dbReference type="STRING" id="3055.A0A2K3DBZ4"/>
<dbReference type="GO" id="GO:0003729">
    <property type="term" value="F:mRNA binding"/>
    <property type="evidence" value="ECO:0000318"/>
    <property type="project" value="GO_Central"/>
</dbReference>
<dbReference type="InterPro" id="IPR012677">
    <property type="entry name" value="Nucleotide-bd_a/b_plait_sf"/>
</dbReference>
<sequence>MAEVKLAMSLDELIAQAGKKRERKPAAKPAKPAGQGDAPATGARKGLKKNRQNNGAKANGQQQQQQPKQRQAQPQQQQQRQGGQQQQQGGQRVRPKANLGVRQGQVQKRSQVIEVPARVLRQQPPQPQPPPRVNRAPYRTQPAPEDSKWQHDMYEDHAPAPRRAPMAQAATSTKLIIRNLHHGVSADDVLELFSTLGAVKNHGVNFDASGRSLGSGFVVFETRAEAVAAKKEYNGVKLDGQAMEILFAEEVAGGAGGGVQRLSSGIQVQRPGAGDRAGGGGGGGNVGQRLAAAAFRDTAAAGGPRSGGRPGGRGGRLRSAVVGRAALDRGLDDYMME</sequence>
<protein>
    <recommendedName>
        <fullName evidence="4">RRM domain-containing protein</fullName>
    </recommendedName>
</protein>
<feature type="region of interest" description="Disordered" evidence="3">
    <location>
        <begin position="297"/>
        <end position="318"/>
    </location>
</feature>
<dbReference type="OrthoDB" id="1049195at2759"/>
<dbReference type="ExpressionAtlas" id="A0A2K3DBZ4">
    <property type="expression patterns" value="baseline"/>
</dbReference>
<dbReference type="OMA" id="APEDSKW"/>
<dbReference type="InterPro" id="IPR051229">
    <property type="entry name" value="ALYREF_mRNA_export"/>
</dbReference>
<evidence type="ECO:0000313" key="6">
    <source>
        <dbReference type="Proteomes" id="UP000006906"/>
    </source>
</evidence>
<feature type="domain" description="RRM" evidence="4">
    <location>
        <begin position="173"/>
        <end position="250"/>
    </location>
</feature>
<evidence type="ECO:0000256" key="1">
    <source>
        <dbReference type="ARBA" id="ARBA00022884"/>
    </source>
</evidence>
<feature type="compositionally biased region" description="Low complexity" evidence="3">
    <location>
        <begin position="27"/>
        <end position="40"/>
    </location>
</feature>
<dbReference type="Gramene" id="PNW78051">
    <property type="protein sequence ID" value="PNW78051"/>
    <property type="gene ID" value="CHLRE_10g462250v5"/>
</dbReference>
<dbReference type="FunCoup" id="A0A2K3DBZ4">
    <property type="interactions" value="2265"/>
</dbReference>
<dbReference type="SUPFAM" id="SSF54928">
    <property type="entry name" value="RNA-binding domain, RBD"/>
    <property type="match status" value="1"/>
</dbReference>
<dbReference type="GO" id="GO:0006406">
    <property type="term" value="P:mRNA export from nucleus"/>
    <property type="evidence" value="ECO:0000318"/>
    <property type="project" value="GO_Central"/>
</dbReference>
<dbReference type="Gene3D" id="3.30.70.330">
    <property type="match status" value="1"/>
</dbReference>